<comment type="similarity">
    <text evidence="1 8">Belongs to the SELO family.</text>
</comment>
<keyword evidence="5 8" id="KW-0547">Nucleotide-binding</keyword>
<keyword evidence="2 8" id="KW-0808">Transferase</keyword>
<feature type="compositionally biased region" description="Polar residues" evidence="9">
    <location>
        <begin position="7"/>
        <end position="22"/>
    </location>
</feature>
<dbReference type="HAMAP" id="MF_00692">
    <property type="entry name" value="SelO"/>
    <property type="match status" value="1"/>
</dbReference>
<evidence type="ECO:0000256" key="5">
    <source>
        <dbReference type="ARBA" id="ARBA00022741"/>
    </source>
</evidence>
<dbReference type="GO" id="GO:0005524">
    <property type="term" value="F:ATP binding"/>
    <property type="evidence" value="ECO:0007669"/>
    <property type="project" value="UniProtKB-UniRule"/>
</dbReference>
<dbReference type="EMBL" id="QGDT01000002">
    <property type="protein sequence ID" value="PWJ59485.1"/>
    <property type="molecule type" value="Genomic_DNA"/>
</dbReference>
<dbReference type="GO" id="GO:0070733">
    <property type="term" value="F:AMPylase activity"/>
    <property type="evidence" value="ECO:0007669"/>
    <property type="project" value="UniProtKB-EC"/>
</dbReference>
<comment type="caution">
    <text evidence="10">The sequence shown here is derived from an EMBL/GenBank/DDBJ whole genome shotgun (WGS) entry which is preliminary data.</text>
</comment>
<feature type="binding site" evidence="8">
    <location>
        <position position="279"/>
    </location>
    <ligand>
        <name>ATP</name>
        <dbReference type="ChEBI" id="CHEBI:30616"/>
    </ligand>
</feature>
<keyword evidence="7 8" id="KW-0460">Magnesium</keyword>
<comment type="catalytic activity">
    <reaction evidence="8">
        <text>L-threonyl-[protein] + ATP = 3-O-(5'-adenylyl)-L-threonyl-[protein] + diphosphate</text>
        <dbReference type="Rhea" id="RHEA:54292"/>
        <dbReference type="Rhea" id="RHEA-COMP:11060"/>
        <dbReference type="Rhea" id="RHEA-COMP:13847"/>
        <dbReference type="ChEBI" id="CHEBI:30013"/>
        <dbReference type="ChEBI" id="CHEBI:30616"/>
        <dbReference type="ChEBI" id="CHEBI:33019"/>
        <dbReference type="ChEBI" id="CHEBI:138113"/>
        <dbReference type="EC" id="2.7.7.108"/>
    </reaction>
</comment>
<keyword evidence="8" id="KW-0464">Manganese</keyword>
<dbReference type="PANTHER" id="PTHR32057:SF14">
    <property type="entry name" value="PROTEIN ADENYLYLTRANSFERASE SELO, MITOCHONDRIAL"/>
    <property type="match status" value="1"/>
</dbReference>
<comment type="catalytic activity">
    <reaction evidence="8">
        <text>L-seryl-[protein] + UTP = O-(5'-uridylyl)-L-seryl-[protein] + diphosphate</text>
        <dbReference type="Rhea" id="RHEA:64604"/>
        <dbReference type="Rhea" id="RHEA-COMP:9863"/>
        <dbReference type="Rhea" id="RHEA-COMP:16635"/>
        <dbReference type="ChEBI" id="CHEBI:29999"/>
        <dbReference type="ChEBI" id="CHEBI:33019"/>
        <dbReference type="ChEBI" id="CHEBI:46398"/>
        <dbReference type="ChEBI" id="CHEBI:156051"/>
    </reaction>
</comment>
<keyword evidence="6 8" id="KW-0067">ATP-binding</keyword>
<evidence type="ECO:0000313" key="11">
    <source>
        <dbReference type="Proteomes" id="UP000245880"/>
    </source>
</evidence>
<comment type="catalytic activity">
    <reaction evidence="8">
        <text>L-histidyl-[protein] + UTP = N(tele)-(5'-uridylyl)-L-histidyl-[protein] + diphosphate</text>
        <dbReference type="Rhea" id="RHEA:83891"/>
        <dbReference type="Rhea" id="RHEA-COMP:9745"/>
        <dbReference type="Rhea" id="RHEA-COMP:20239"/>
        <dbReference type="ChEBI" id="CHEBI:29979"/>
        <dbReference type="ChEBI" id="CHEBI:33019"/>
        <dbReference type="ChEBI" id="CHEBI:46398"/>
        <dbReference type="ChEBI" id="CHEBI:233474"/>
    </reaction>
</comment>
<feature type="binding site" evidence="8">
    <location>
        <position position="135"/>
    </location>
    <ligand>
        <name>ATP</name>
        <dbReference type="ChEBI" id="CHEBI:30616"/>
    </ligand>
</feature>
<dbReference type="GO" id="GO:0030145">
    <property type="term" value="F:manganese ion binding"/>
    <property type="evidence" value="ECO:0007669"/>
    <property type="project" value="UniProtKB-UniRule"/>
</dbReference>
<dbReference type="AlphaFoldDB" id="A0A316ANY1"/>
<evidence type="ECO:0000256" key="1">
    <source>
        <dbReference type="ARBA" id="ARBA00009747"/>
    </source>
</evidence>
<feature type="binding site" evidence="8">
    <location>
        <position position="199"/>
    </location>
    <ligand>
        <name>ATP</name>
        <dbReference type="ChEBI" id="CHEBI:30616"/>
    </ligand>
</feature>
<dbReference type="NCBIfam" id="NF000658">
    <property type="entry name" value="PRK00029.1"/>
    <property type="match status" value="1"/>
</dbReference>
<feature type="binding site" evidence="8">
    <location>
        <position position="279"/>
    </location>
    <ligand>
        <name>Mg(2+)</name>
        <dbReference type="ChEBI" id="CHEBI:18420"/>
    </ligand>
</feature>
<dbReference type="OrthoDB" id="9773505at2"/>
<reference evidence="10 11" key="1">
    <citation type="submission" date="2018-03" db="EMBL/GenBank/DDBJ databases">
        <title>Genomic Encyclopedia of Archaeal and Bacterial Type Strains, Phase II (KMG-II): from individual species to whole genera.</title>
        <authorList>
            <person name="Goeker M."/>
        </authorList>
    </citation>
    <scope>NUCLEOTIDE SEQUENCE [LARGE SCALE GENOMIC DNA]</scope>
    <source>
        <strain evidence="10 11">DSM 100346</strain>
    </source>
</reference>
<accession>A0A316ANY1</accession>
<feature type="binding site" evidence="8">
    <location>
        <position position="122"/>
    </location>
    <ligand>
        <name>ATP</name>
        <dbReference type="ChEBI" id="CHEBI:30616"/>
    </ligand>
</feature>
<feature type="binding site" evidence="8">
    <location>
        <position position="100"/>
    </location>
    <ligand>
        <name>ATP</name>
        <dbReference type="ChEBI" id="CHEBI:30616"/>
    </ligand>
</feature>
<feature type="active site" description="Proton acceptor" evidence="8">
    <location>
        <position position="269"/>
    </location>
</feature>
<sequence length="524" mass="59524">MKLEINDTYNRQLPADTNTNNSRRQVNMAAFSYVSPRMPTAPQLVHASAEVAQLLGITGEDMGSEDFLQVFSGSKVLPGTHPYAMCYGGHQFGNWAGQLGDGRAINLFEVHHHERQWAVQLKGSGATPYSRSADGLAVLRSSIREHLCSEAMAALGVPTTRSLSVMLTGDRVLRDMLYDGNAAYEPGAVVCRVSPSFIRFGNFEIFASRQDIPNLKKLTDYSIKQFFPSITPEGKAGYLSFFKAVCQRTVEMIVHWERVGFVHGVMNTDNMSILGLTIDYGPYGWLEGYDHHWTPNTTDRQHRRYRFGQQADIGLWNLYQLANAIYPLIEDIPAMEAILEEYRVDYATQYHAMMLAKVGLQMDRTEDIDLLESLEGLLQRTETDMTLFFRGLSKVKKDNVLEDGDAFLEPVAQAFYKPQELDEALRSDWRSWFVQYQDRLKHETLTDTERMLAMNAVNPKYVLRNYMAQLAIDAAEGGDFTVVEDLYQLLQAPYSEQPDQERWFAKRPEWARQKVGCSMLSCSS</sequence>
<feature type="binding site" evidence="8">
    <location>
        <position position="192"/>
    </location>
    <ligand>
        <name>ATP</name>
        <dbReference type="ChEBI" id="CHEBI:30616"/>
    </ligand>
</feature>
<comment type="catalytic activity">
    <reaction evidence="8">
        <text>L-tyrosyl-[protein] + UTP = O-(5'-uridylyl)-L-tyrosyl-[protein] + diphosphate</text>
        <dbReference type="Rhea" id="RHEA:83887"/>
        <dbReference type="Rhea" id="RHEA-COMP:10136"/>
        <dbReference type="Rhea" id="RHEA-COMP:20238"/>
        <dbReference type="ChEBI" id="CHEBI:33019"/>
        <dbReference type="ChEBI" id="CHEBI:46398"/>
        <dbReference type="ChEBI" id="CHEBI:46858"/>
        <dbReference type="ChEBI" id="CHEBI:90602"/>
    </reaction>
</comment>
<dbReference type="InterPro" id="IPR003846">
    <property type="entry name" value="SelO"/>
</dbReference>
<feature type="binding site" evidence="8">
    <location>
        <position position="103"/>
    </location>
    <ligand>
        <name>ATP</name>
        <dbReference type="ChEBI" id="CHEBI:30616"/>
    </ligand>
</feature>
<protein>
    <recommendedName>
        <fullName evidence="8">Protein nucleotidyltransferase YdiU</fullName>
        <ecNumber evidence="8">2.7.7.-</ecNumber>
    </recommendedName>
    <alternativeName>
        <fullName evidence="8">Protein adenylyltransferase YdiU</fullName>
        <ecNumber evidence="8">2.7.7.108</ecNumber>
    </alternativeName>
    <alternativeName>
        <fullName evidence="8">Protein uridylyltransferase YdiU</fullName>
        <ecNumber evidence="8">2.7.7.-</ecNumber>
    </alternativeName>
</protein>
<keyword evidence="11" id="KW-1185">Reference proteome</keyword>
<dbReference type="Proteomes" id="UP000245880">
    <property type="component" value="Unassembled WGS sequence"/>
</dbReference>
<organism evidence="10 11">
    <name type="scientific">Dyadobacter jejuensis</name>
    <dbReference type="NCBI Taxonomy" id="1082580"/>
    <lineage>
        <taxon>Bacteria</taxon>
        <taxon>Pseudomonadati</taxon>
        <taxon>Bacteroidota</taxon>
        <taxon>Cytophagia</taxon>
        <taxon>Cytophagales</taxon>
        <taxon>Spirosomataceae</taxon>
        <taxon>Dyadobacter</taxon>
    </lineage>
</organism>
<comment type="catalytic activity">
    <reaction evidence="8">
        <text>L-tyrosyl-[protein] + ATP = O-(5'-adenylyl)-L-tyrosyl-[protein] + diphosphate</text>
        <dbReference type="Rhea" id="RHEA:54288"/>
        <dbReference type="Rhea" id="RHEA-COMP:10136"/>
        <dbReference type="Rhea" id="RHEA-COMP:13846"/>
        <dbReference type="ChEBI" id="CHEBI:30616"/>
        <dbReference type="ChEBI" id="CHEBI:33019"/>
        <dbReference type="ChEBI" id="CHEBI:46858"/>
        <dbReference type="ChEBI" id="CHEBI:83624"/>
        <dbReference type="EC" id="2.7.7.108"/>
    </reaction>
</comment>
<evidence type="ECO:0000256" key="8">
    <source>
        <dbReference type="HAMAP-Rule" id="MF_00692"/>
    </source>
</evidence>
<gene>
    <name evidence="8" type="primary">ydiU</name>
    <name evidence="8" type="synonym">selO</name>
    <name evidence="10" type="ORF">CLV98_102319</name>
</gene>
<evidence type="ECO:0000256" key="9">
    <source>
        <dbReference type="SAM" id="MobiDB-lite"/>
    </source>
</evidence>
<comment type="function">
    <text evidence="8">Nucleotidyltransferase involved in the post-translational modification of proteins. It can catalyze the addition of adenosine monophosphate (AMP) or uridine monophosphate (UMP) to a protein, resulting in modifications known as AMPylation and UMPylation.</text>
</comment>
<evidence type="ECO:0000256" key="6">
    <source>
        <dbReference type="ARBA" id="ARBA00022840"/>
    </source>
</evidence>
<name>A0A316ANY1_9BACT</name>
<dbReference type="PANTHER" id="PTHR32057">
    <property type="entry name" value="PROTEIN ADENYLYLTRANSFERASE SELO, MITOCHONDRIAL"/>
    <property type="match status" value="1"/>
</dbReference>
<feature type="binding site" evidence="8">
    <location>
        <position position="134"/>
    </location>
    <ligand>
        <name>ATP</name>
        <dbReference type="ChEBI" id="CHEBI:30616"/>
    </ligand>
</feature>
<evidence type="ECO:0000313" key="10">
    <source>
        <dbReference type="EMBL" id="PWJ59485.1"/>
    </source>
</evidence>
<dbReference type="EC" id="2.7.7.-" evidence="8"/>
<feature type="binding site" evidence="8">
    <location>
        <position position="102"/>
    </location>
    <ligand>
        <name>ATP</name>
        <dbReference type="ChEBI" id="CHEBI:30616"/>
    </ligand>
</feature>
<evidence type="ECO:0000256" key="3">
    <source>
        <dbReference type="ARBA" id="ARBA00022695"/>
    </source>
</evidence>
<comment type="catalytic activity">
    <reaction evidence="8">
        <text>L-seryl-[protein] + ATP = 3-O-(5'-adenylyl)-L-seryl-[protein] + diphosphate</text>
        <dbReference type="Rhea" id="RHEA:58120"/>
        <dbReference type="Rhea" id="RHEA-COMP:9863"/>
        <dbReference type="Rhea" id="RHEA-COMP:15073"/>
        <dbReference type="ChEBI" id="CHEBI:29999"/>
        <dbReference type="ChEBI" id="CHEBI:30616"/>
        <dbReference type="ChEBI" id="CHEBI:33019"/>
        <dbReference type="ChEBI" id="CHEBI:142516"/>
        <dbReference type="EC" id="2.7.7.108"/>
    </reaction>
</comment>
<dbReference type="EC" id="2.7.7.108" evidence="8"/>
<feature type="binding site" evidence="8">
    <location>
        <position position="270"/>
    </location>
    <ligand>
        <name>Mg(2+)</name>
        <dbReference type="ChEBI" id="CHEBI:18420"/>
    </ligand>
</feature>
<evidence type="ECO:0000256" key="4">
    <source>
        <dbReference type="ARBA" id="ARBA00022723"/>
    </source>
</evidence>
<proteinExistence type="inferred from homology"/>
<comment type="cofactor">
    <cofactor evidence="8">
        <name>Mg(2+)</name>
        <dbReference type="ChEBI" id="CHEBI:18420"/>
    </cofactor>
    <cofactor evidence="8">
        <name>Mn(2+)</name>
        <dbReference type="ChEBI" id="CHEBI:29035"/>
    </cofactor>
</comment>
<keyword evidence="3 8" id="KW-0548">Nucleotidyltransferase</keyword>
<evidence type="ECO:0000256" key="2">
    <source>
        <dbReference type="ARBA" id="ARBA00022679"/>
    </source>
</evidence>
<evidence type="ECO:0000256" key="7">
    <source>
        <dbReference type="ARBA" id="ARBA00022842"/>
    </source>
</evidence>
<keyword evidence="4 8" id="KW-0479">Metal-binding</keyword>
<dbReference type="Pfam" id="PF02696">
    <property type="entry name" value="SelO"/>
    <property type="match status" value="1"/>
</dbReference>
<dbReference type="RefSeq" id="WP_109673355.1">
    <property type="nucleotide sequence ID" value="NZ_QGDT01000002.1"/>
</dbReference>
<feature type="region of interest" description="Disordered" evidence="9">
    <location>
        <begin position="1"/>
        <end position="22"/>
    </location>
</feature>
<dbReference type="GO" id="GO:0000287">
    <property type="term" value="F:magnesium ion binding"/>
    <property type="evidence" value="ECO:0007669"/>
    <property type="project" value="UniProtKB-UniRule"/>
</dbReference>